<protein>
    <submittedName>
        <fullName evidence="2">Uncharacterized protein</fullName>
    </submittedName>
</protein>
<evidence type="ECO:0000313" key="3">
    <source>
        <dbReference type="Proteomes" id="UP000254893"/>
    </source>
</evidence>
<evidence type="ECO:0000313" key="2">
    <source>
        <dbReference type="EMBL" id="SUJ21148.1"/>
    </source>
</evidence>
<feature type="transmembrane region" description="Helical" evidence="1">
    <location>
        <begin position="103"/>
        <end position="122"/>
    </location>
</feature>
<feature type="transmembrane region" description="Helical" evidence="1">
    <location>
        <begin position="12"/>
        <end position="30"/>
    </location>
</feature>
<evidence type="ECO:0000256" key="1">
    <source>
        <dbReference type="SAM" id="Phobius"/>
    </source>
</evidence>
<sequence>MKFKSLSQTKYVWIIIILLSIVAIIFKSIYRQYIYANQINDFGIADTSPNFFAGLILVIFYFTQHQKITLQKHALFTAVGLIGYELIQGTVFKNNYFDYKDIIASILGAFAGYLVCSGFKSLQENEK</sequence>
<dbReference type="Proteomes" id="UP000254893">
    <property type="component" value="Unassembled WGS sequence"/>
</dbReference>
<name>A0A380CJM0_SPHSI</name>
<dbReference type="AlphaFoldDB" id="A0A380CJM0"/>
<organism evidence="2 3">
    <name type="scientific">Sphingobacterium spiritivorum</name>
    <name type="common">Flavobacterium spiritivorum</name>
    <dbReference type="NCBI Taxonomy" id="258"/>
    <lineage>
        <taxon>Bacteria</taxon>
        <taxon>Pseudomonadati</taxon>
        <taxon>Bacteroidota</taxon>
        <taxon>Sphingobacteriia</taxon>
        <taxon>Sphingobacteriales</taxon>
        <taxon>Sphingobacteriaceae</taxon>
        <taxon>Sphingobacterium</taxon>
    </lineage>
</organism>
<keyword evidence="1" id="KW-1133">Transmembrane helix</keyword>
<reference evidence="2 3" key="1">
    <citation type="submission" date="2018-06" db="EMBL/GenBank/DDBJ databases">
        <authorList>
            <consortium name="Pathogen Informatics"/>
            <person name="Doyle S."/>
        </authorList>
    </citation>
    <scope>NUCLEOTIDE SEQUENCE [LARGE SCALE GENOMIC DNA]</scope>
    <source>
        <strain evidence="2 3">NCTC11388</strain>
    </source>
</reference>
<feature type="transmembrane region" description="Helical" evidence="1">
    <location>
        <begin position="42"/>
        <end position="62"/>
    </location>
</feature>
<proteinExistence type="predicted"/>
<keyword evidence="1" id="KW-0812">Transmembrane</keyword>
<accession>A0A380CJM0</accession>
<dbReference type="RefSeq" id="WP_115170739.1">
    <property type="nucleotide sequence ID" value="NZ_UGYW01000002.1"/>
</dbReference>
<gene>
    <name evidence="2" type="ORF">NCTC11388_03104</name>
</gene>
<feature type="transmembrane region" description="Helical" evidence="1">
    <location>
        <begin position="74"/>
        <end position="91"/>
    </location>
</feature>
<keyword evidence="1" id="KW-0472">Membrane</keyword>
<dbReference type="EMBL" id="UGYW01000002">
    <property type="protein sequence ID" value="SUJ21148.1"/>
    <property type="molecule type" value="Genomic_DNA"/>
</dbReference>